<protein>
    <recommendedName>
        <fullName evidence="2">Aminopyrimidine aminohydrolase</fullName>
        <ecNumber evidence="2">3.5.99.2</ecNumber>
    </recommendedName>
</protein>
<keyword evidence="2" id="KW-0784">Thiamine biosynthesis</keyword>
<dbReference type="GO" id="GO:0050334">
    <property type="term" value="F:thiaminase activity"/>
    <property type="evidence" value="ECO:0007669"/>
    <property type="project" value="UniProtKB-UniRule"/>
</dbReference>
<comment type="catalytic activity">
    <reaction evidence="2">
        <text>thiamine + H2O = 5-(2-hydroxyethyl)-4-methylthiazole + 4-amino-5-hydroxymethyl-2-methylpyrimidine + H(+)</text>
        <dbReference type="Rhea" id="RHEA:17509"/>
        <dbReference type="ChEBI" id="CHEBI:15377"/>
        <dbReference type="ChEBI" id="CHEBI:15378"/>
        <dbReference type="ChEBI" id="CHEBI:16892"/>
        <dbReference type="ChEBI" id="CHEBI:17957"/>
        <dbReference type="ChEBI" id="CHEBI:18385"/>
        <dbReference type="EC" id="3.5.99.2"/>
    </reaction>
</comment>
<proteinExistence type="inferred from homology"/>
<feature type="binding site" evidence="4">
    <location>
        <position position="45"/>
    </location>
    <ligand>
        <name>substrate</name>
    </ligand>
</feature>
<dbReference type="PANTHER" id="PTHR43198:SF5">
    <property type="entry name" value="BIFUNCTIONAL TENA-E PROTEIN"/>
    <property type="match status" value="1"/>
</dbReference>
<dbReference type="SUPFAM" id="SSF48613">
    <property type="entry name" value="Heme oxygenase-like"/>
    <property type="match status" value="1"/>
</dbReference>
<dbReference type="PIRSF" id="PIRSF003170">
    <property type="entry name" value="Pet18p"/>
    <property type="match status" value="1"/>
</dbReference>
<comment type="similarity">
    <text evidence="2">Belongs to the TenA family.</text>
</comment>
<dbReference type="InterPro" id="IPR050967">
    <property type="entry name" value="Thiamine_Salvage_TenA"/>
</dbReference>
<name>A0A947GGR3_9CYAN</name>
<evidence type="ECO:0000256" key="4">
    <source>
        <dbReference type="PIRSR" id="PIRSR003170-2"/>
    </source>
</evidence>
<dbReference type="GO" id="GO:0009228">
    <property type="term" value="P:thiamine biosynthetic process"/>
    <property type="evidence" value="ECO:0007669"/>
    <property type="project" value="UniProtKB-KW"/>
</dbReference>
<dbReference type="EC" id="3.5.99.2" evidence="2"/>
<keyword evidence="7" id="KW-1185">Reference proteome</keyword>
<feature type="binding site" evidence="4">
    <location>
        <position position="130"/>
    </location>
    <ligand>
        <name>substrate</name>
    </ligand>
</feature>
<evidence type="ECO:0000256" key="3">
    <source>
        <dbReference type="PIRSR" id="PIRSR003170-1"/>
    </source>
</evidence>
<dbReference type="InterPro" id="IPR016084">
    <property type="entry name" value="Haem_Oase-like_multi-hlx"/>
</dbReference>
<sequence>MPLTCQQLLTKYTAQWQTATVHPFLVQCQQGTIQTQQFNTWLTQDYHFVVNFTRFAASLIQSAPVAHLDLLLGGITALKDELNWFQAKATERHLSLDQPLQPTCQTYCGFMADLAQEPYPVKATGFWAIELAYNQGWQSHSPMPAPYTEFADRWGNAAFTTYVELLAQQANSALQNADKATQIEVEKAFLTVATLEKDFWQMAYEITQPA</sequence>
<evidence type="ECO:0000256" key="1">
    <source>
        <dbReference type="ARBA" id="ARBA00004948"/>
    </source>
</evidence>
<evidence type="ECO:0000313" key="6">
    <source>
        <dbReference type="EMBL" id="MBT9315040.1"/>
    </source>
</evidence>
<dbReference type="GO" id="GO:0005829">
    <property type="term" value="C:cytosol"/>
    <property type="evidence" value="ECO:0007669"/>
    <property type="project" value="TreeGrafter"/>
</dbReference>
<evidence type="ECO:0000313" key="7">
    <source>
        <dbReference type="Proteomes" id="UP000717364"/>
    </source>
</evidence>
<feature type="active site" description="Proton donor" evidence="3">
    <location>
        <position position="196"/>
    </location>
</feature>
<accession>A0A947GGR3</accession>
<feature type="binding site" evidence="4">
    <location>
        <position position="81"/>
    </location>
    <ligand>
        <name>substrate</name>
    </ligand>
</feature>
<dbReference type="InterPro" id="IPR026285">
    <property type="entry name" value="TenA_E"/>
</dbReference>
<dbReference type="Gene3D" id="1.20.910.10">
    <property type="entry name" value="Heme oxygenase-like"/>
    <property type="match status" value="1"/>
</dbReference>
<comment type="caution">
    <text evidence="6">The sequence shown here is derived from an EMBL/GenBank/DDBJ whole genome shotgun (WGS) entry which is preliminary data.</text>
</comment>
<dbReference type="CDD" id="cd19357">
    <property type="entry name" value="TenA_E_At3g16990-like"/>
    <property type="match status" value="1"/>
</dbReference>
<reference evidence="6" key="1">
    <citation type="submission" date="2020-11" db="EMBL/GenBank/DDBJ databases">
        <authorList>
            <person name="Konstantinou D."/>
            <person name="Gkelis S."/>
            <person name="Popin R."/>
            <person name="Fewer D."/>
            <person name="Sivonen K."/>
        </authorList>
    </citation>
    <scope>NUCLEOTIDE SEQUENCE</scope>
    <source>
        <strain evidence="6">TAU-MAC 1115</strain>
    </source>
</reference>
<dbReference type="Proteomes" id="UP000717364">
    <property type="component" value="Unassembled WGS sequence"/>
</dbReference>
<dbReference type="RefSeq" id="WP_215608104.1">
    <property type="nucleotide sequence ID" value="NZ_JADOES010000008.1"/>
</dbReference>
<reference evidence="6" key="2">
    <citation type="journal article" date="2021" name="Mar. Drugs">
        <title>Genome Reduction and Secondary Metabolism of the Marine Sponge-Associated Cyanobacterium Leptothoe.</title>
        <authorList>
            <person name="Konstantinou D."/>
            <person name="Popin R.V."/>
            <person name="Fewer D.P."/>
            <person name="Sivonen K."/>
            <person name="Gkelis S."/>
        </authorList>
    </citation>
    <scope>NUCLEOTIDE SEQUENCE</scope>
    <source>
        <strain evidence="6">TAU-MAC 1115</strain>
    </source>
</reference>
<dbReference type="EMBL" id="JADOES010000008">
    <property type="protein sequence ID" value="MBT9315040.1"/>
    <property type="molecule type" value="Genomic_DNA"/>
</dbReference>
<feature type="domain" description="Thiaminase-2/PQQC" evidence="5">
    <location>
        <begin position="13"/>
        <end position="205"/>
    </location>
</feature>
<comment type="pathway">
    <text evidence="1 2">Cofactor biosynthesis; thiamine diphosphate biosynthesis.</text>
</comment>
<organism evidence="6 7">
    <name type="scientific">Leptothoe spongobia TAU-MAC 1115</name>
    <dbReference type="NCBI Taxonomy" id="1967444"/>
    <lineage>
        <taxon>Bacteria</taxon>
        <taxon>Bacillati</taxon>
        <taxon>Cyanobacteriota</taxon>
        <taxon>Cyanophyceae</taxon>
        <taxon>Nodosilineales</taxon>
        <taxon>Cymatolegaceae</taxon>
        <taxon>Leptothoe</taxon>
        <taxon>Leptothoe spongobia</taxon>
    </lineage>
</organism>
<evidence type="ECO:0000256" key="2">
    <source>
        <dbReference type="PIRNR" id="PIRNR003170"/>
    </source>
</evidence>
<dbReference type="AlphaFoldDB" id="A0A947GGR3"/>
<evidence type="ECO:0000259" key="5">
    <source>
        <dbReference type="Pfam" id="PF03070"/>
    </source>
</evidence>
<dbReference type="InterPro" id="IPR004305">
    <property type="entry name" value="Thiaminase-2/PQQC"/>
</dbReference>
<keyword evidence="2" id="KW-0378">Hydrolase</keyword>
<dbReference type="PANTHER" id="PTHR43198">
    <property type="entry name" value="BIFUNCTIONAL TH2 PROTEIN"/>
    <property type="match status" value="1"/>
</dbReference>
<comment type="catalytic activity">
    <reaction evidence="2">
        <text>4-amino-5-aminomethyl-2-methylpyrimidine + H2O = 4-amino-5-hydroxymethyl-2-methylpyrimidine + NH4(+)</text>
        <dbReference type="Rhea" id="RHEA:31799"/>
        <dbReference type="ChEBI" id="CHEBI:15377"/>
        <dbReference type="ChEBI" id="CHEBI:16892"/>
        <dbReference type="ChEBI" id="CHEBI:28938"/>
        <dbReference type="ChEBI" id="CHEBI:63416"/>
        <dbReference type="EC" id="3.5.99.2"/>
    </reaction>
</comment>
<dbReference type="Pfam" id="PF03070">
    <property type="entry name" value="TENA_THI-4"/>
    <property type="match status" value="1"/>
</dbReference>
<comment type="function">
    <text evidence="2">Catalyzes an amino-pyrimidine hydrolysis reaction at the C5' of the pyrimidine moiety of thiamine compounds, a reaction that is part of a thiamine salvage pathway. Thus, catalyzes the conversion of 4-amino-5-aminomethyl-2-methylpyrimidine to 4-amino-5-hydroxymethyl-2-methylpyrimidine (HMP).</text>
</comment>
<gene>
    <name evidence="6" type="ORF">IXB50_06350</name>
</gene>